<dbReference type="KEGG" id="csep:CP523_11175"/>
<dbReference type="PANTHER" id="PTHR32089">
    <property type="entry name" value="METHYL-ACCEPTING CHEMOTAXIS PROTEIN MCPB"/>
    <property type="match status" value="1"/>
</dbReference>
<name>A0A9N7JLV4_CLOSE</name>
<dbReference type="EMBL" id="CP099799">
    <property type="protein sequence ID" value="USS01520.1"/>
    <property type="molecule type" value="Genomic_DNA"/>
</dbReference>
<evidence type="ECO:0000259" key="3">
    <source>
        <dbReference type="PROSITE" id="PS50111"/>
    </source>
</evidence>
<evidence type="ECO:0000313" key="7">
    <source>
        <dbReference type="Proteomes" id="UP001055437"/>
    </source>
</evidence>
<dbReference type="GO" id="GO:0016020">
    <property type="term" value="C:membrane"/>
    <property type="evidence" value="ECO:0007669"/>
    <property type="project" value="InterPro"/>
</dbReference>
<gene>
    <name evidence="4" type="ORF">CP523_11175</name>
    <name evidence="5" type="ORF">NH397_03520</name>
</gene>
<evidence type="ECO:0000313" key="4">
    <source>
        <dbReference type="EMBL" id="AYE34928.1"/>
    </source>
</evidence>
<dbReference type="SMART" id="SM00283">
    <property type="entry name" value="MA"/>
    <property type="match status" value="1"/>
</dbReference>
<dbReference type="EMBL" id="CP023671">
    <property type="protein sequence ID" value="AYE34928.1"/>
    <property type="molecule type" value="Genomic_DNA"/>
</dbReference>
<organism evidence="4 6">
    <name type="scientific">Clostridium septicum</name>
    <dbReference type="NCBI Taxonomy" id="1504"/>
    <lineage>
        <taxon>Bacteria</taxon>
        <taxon>Bacillati</taxon>
        <taxon>Bacillota</taxon>
        <taxon>Clostridia</taxon>
        <taxon>Eubacteriales</taxon>
        <taxon>Clostridiaceae</taxon>
        <taxon>Clostridium</taxon>
    </lineage>
</organism>
<keyword evidence="1 2" id="KW-0807">Transducer</keyword>
<feature type="domain" description="Methyl-accepting transducer" evidence="3">
    <location>
        <begin position="48"/>
        <end position="305"/>
    </location>
</feature>
<dbReference type="Proteomes" id="UP001055437">
    <property type="component" value="Chromosome"/>
</dbReference>
<dbReference type="GeneID" id="303561246"/>
<evidence type="ECO:0000313" key="5">
    <source>
        <dbReference type="EMBL" id="USS01520.1"/>
    </source>
</evidence>
<sequence>MSLLSIFKKENIVESETSEKYMSAKEEIADNLDKYDKIKSQIISLSEHSSNISSSIQESNNSLTSLTKATIKQADEINSATSVLTAFNSYMNNLAYNVTNVHISILDADKLANTGLNTFSDLNESLNSLRNSFNTVTNTVNSLITKLDSINTITDSINQIANQTNLLSLNAAIEAARAGEAGKGFSVVATEVRKLAENSKGSVENISNILEDIKKDILSVSDAMSISSGAIDIQDKTLLETKDSLSNIKSSIGDSVDEINDCIVNLTTASAEKDKVVNLMNDVSIISQEHTALCEEIAANIDIQARNVEIFDESISKLENELN</sequence>
<evidence type="ECO:0000256" key="1">
    <source>
        <dbReference type="ARBA" id="ARBA00023224"/>
    </source>
</evidence>
<dbReference type="SUPFAM" id="SSF58104">
    <property type="entry name" value="Methyl-accepting chemotaxis protein (MCP) signaling domain"/>
    <property type="match status" value="1"/>
</dbReference>
<dbReference type="PANTHER" id="PTHR32089:SF112">
    <property type="entry name" value="LYSOZYME-LIKE PROTEIN-RELATED"/>
    <property type="match status" value="1"/>
</dbReference>
<dbReference type="PROSITE" id="PS50111">
    <property type="entry name" value="CHEMOTAXIS_TRANSDUC_2"/>
    <property type="match status" value="1"/>
</dbReference>
<protein>
    <submittedName>
        <fullName evidence="4 5">Chemotaxis protein</fullName>
    </submittedName>
</protein>
<dbReference type="AlphaFoldDB" id="A0A9N7JLV4"/>
<dbReference type="GO" id="GO:0007165">
    <property type="term" value="P:signal transduction"/>
    <property type="evidence" value="ECO:0007669"/>
    <property type="project" value="UniProtKB-KW"/>
</dbReference>
<keyword evidence="7" id="KW-1185">Reference proteome</keyword>
<reference evidence="5" key="2">
    <citation type="submission" date="2022-06" db="EMBL/GenBank/DDBJ databases">
        <authorList>
            <person name="Holder M.E."/>
            <person name="Ajami N.J."/>
            <person name="Petrosino J.F."/>
        </authorList>
    </citation>
    <scope>NUCLEOTIDE SEQUENCE</scope>
    <source>
        <strain evidence="5">RMA 8861</strain>
    </source>
</reference>
<dbReference type="OrthoDB" id="358716at2"/>
<dbReference type="RefSeq" id="WP_083089512.1">
    <property type="nucleotide sequence ID" value="NZ_CABMIZ010000022.1"/>
</dbReference>
<evidence type="ECO:0000256" key="2">
    <source>
        <dbReference type="PROSITE-ProRule" id="PRU00284"/>
    </source>
</evidence>
<evidence type="ECO:0000313" key="6">
    <source>
        <dbReference type="Proteomes" id="UP000280586"/>
    </source>
</evidence>
<dbReference type="InterPro" id="IPR004089">
    <property type="entry name" value="MCPsignal_dom"/>
</dbReference>
<dbReference type="Proteomes" id="UP000280586">
    <property type="component" value="Chromosome"/>
</dbReference>
<dbReference type="Gene3D" id="1.10.287.950">
    <property type="entry name" value="Methyl-accepting chemotaxis protein"/>
    <property type="match status" value="1"/>
</dbReference>
<accession>A0A9N7JLV4</accession>
<proteinExistence type="predicted"/>
<dbReference type="Pfam" id="PF00015">
    <property type="entry name" value="MCPsignal"/>
    <property type="match status" value="1"/>
</dbReference>
<reference evidence="4 6" key="1">
    <citation type="submission" date="2017-09" db="EMBL/GenBank/DDBJ databases">
        <authorList>
            <person name="Thomas P."/>
            <person name="Seyboldt C."/>
        </authorList>
    </citation>
    <scope>NUCLEOTIDE SEQUENCE [LARGE SCALE GENOMIC DNA]</scope>
    <source>
        <strain evidence="4 6">DSM 7534</strain>
    </source>
</reference>